<dbReference type="Gene3D" id="3.40.50.720">
    <property type="entry name" value="NAD(P)-binding Rossmann-like Domain"/>
    <property type="match status" value="1"/>
</dbReference>
<dbReference type="STRING" id="5353.A0A1Q3EA18"/>
<keyword evidence="7" id="KW-0560">Oxidoreductase</keyword>
<evidence type="ECO:0000313" key="11">
    <source>
        <dbReference type="EMBL" id="GAW04070.1"/>
    </source>
</evidence>
<evidence type="ECO:0000256" key="9">
    <source>
        <dbReference type="SAM" id="Phobius"/>
    </source>
</evidence>
<keyword evidence="5" id="KW-0862">Zinc</keyword>
<dbReference type="InterPro" id="IPR005828">
    <property type="entry name" value="MFS_sugar_transport-like"/>
</dbReference>
<evidence type="ECO:0000256" key="7">
    <source>
        <dbReference type="ARBA" id="ARBA00023002"/>
    </source>
</evidence>
<dbReference type="PROSITE" id="PS00059">
    <property type="entry name" value="ADH_ZINC"/>
    <property type="match status" value="1"/>
</dbReference>
<feature type="transmembrane region" description="Helical" evidence="9">
    <location>
        <begin position="326"/>
        <end position="352"/>
    </location>
</feature>
<dbReference type="Proteomes" id="UP000188533">
    <property type="component" value="Unassembled WGS sequence"/>
</dbReference>
<evidence type="ECO:0000256" key="5">
    <source>
        <dbReference type="ARBA" id="ARBA00022833"/>
    </source>
</evidence>
<dbReference type="InterPro" id="IPR013149">
    <property type="entry name" value="ADH-like_C"/>
</dbReference>
<evidence type="ECO:0000256" key="3">
    <source>
        <dbReference type="ARBA" id="ARBA00022692"/>
    </source>
</evidence>
<dbReference type="InterPro" id="IPR002328">
    <property type="entry name" value="ADH_Zn_CS"/>
</dbReference>
<dbReference type="InterPro" id="IPR029752">
    <property type="entry name" value="D-isomer_DH_CS1"/>
</dbReference>
<dbReference type="InterPro" id="IPR036291">
    <property type="entry name" value="NAD(P)-bd_dom_sf"/>
</dbReference>
<comment type="cofactor">
    <cofactor evidence="1">
        <name>Zn(2+)</name>
        <dbReference type="ChEBI" id="CHEBI:29105"/>
    </cofactor>
</comment>
<reference evidence="11 12" key="2">
    <citation type="submission" date="2017-02" db="EMBL/GenBank/DDBJ databases">
        <title>A genome survey and senescence transcriptome analysis in Lentinula edodes.</title>
        <authorList>
            <person name="Sakamoto Y."/>
            <person name="Nakade K."/>
            <person name="Sato S."/>
            <person name="Yoshida Y."/>
            <person name="Miyazaki K."/>
            <person name="Natsume S."/>
            <person name="Konno N."/>
        </authorList>
    </citation>
    <scope>NUCLEOTIDE SEQUENCE [LARGE SCALE GENOMIC DNA]</scope>
    <source>
        <strain evidence="11 12">NBRC 111202</strain>
    </source>
</reference>
<dbReference type="InterPro" id="IPR013154">
    <property type="entry name" value="ADH-like_N"/>
</dbReference>
<dbReference type="PANTHER" id="PTHR42683">
    <property type="entry name" value="ALDEHYDE REDUCTASE"/>
    <property type="match status" value="1"/>
</dbReference>
<dbReference type="Gene3D" id="3.90.180.10">
    <property type="entry name" value="Medium-chain alcohol dehydrogenases, catalytic domain"/>
    <property type="match status" value="1"/>
</dbReference>
<comment type="subcellular location">
    <subcellularLocation>
        <location evidence="2">Membrane</location>
    </subcellularLocation>
</comment>
<reference evidence="11 12" key="1">
    <citation type="submission" date="2016-08" db="EMBL/GenBank/DDBJ databases">
        <authorList>
            <consortium name="Lentinula edodes genome sequencing consortium"/>
            <person name="Sakamoto Y."/>
            <person name="Nakade K."/>
            <person name="Sato S."/>
            <person name="Yoshida Y."/>
            <person name="Miyazaki K."/>
            <person name="Natsume S."/>
            <person name="Konno N."/>
        </authorList>
    </citation>
    <scope>NUCLEOTIDE SEQUENCE [LARGE SCALE GENOMIC DNA]</scope>
    <source>
        <strain evidence="11 12">NBRC 111202</strain>
    </source>
</reference>
<evidence type="ECO:0000256" key="6">
    <source>
        <dbReference type="ARBA" id="ARBA00022989"/>
    </source>
</evidence>
<dbReference type="SUPFAM" id="SSF51735">
    <property type="entry name" value="NAD(P)-binding Rossmann-fold domains"/>
    <property type="match status" value="1"/>
</dbReference>
<dbReference type="Pfam" id="PF00107">
    <property type="entry name" value="ADH_zinc_N"/>
    <property type="match status" value="1"/>
</dbReference>
<proteinExistence type="predicted"/>
<dbReference type="InterPro" id="IPR047109">
    <property type="entry name" value="CAD-like"/>
</dbReference>
<evidence type="ECO:0000256" key="4">
    <source>
        <dbReference type="ARBA" id="ARBA00022723"/>
    </source>
</evidence>
<dbReference type="SMART" id="SM00829">
    <property type="entry name" value="PKS_ER"/>
    <property type="match status" value="1"/>
</dbReference>
<accession>A0A1Q3EA18</accession>
<dbReference type="CDD" id="cd05283">
    <property type="entry name" value="CAD1"/>
    <property type="match status" value="1"/>
</dbReference>
<dbReference type="GO" id="GO:0016020">
    <property type="term" value="C:membrane"/>
    <property type="evidence" value="ECO:0007669"/>
    <property type="project" value="UniProtKB-SubCell"/>
</dbReference>
<feature type="transmembrane region" description="Helical" evidence="9">
    <location>
        <begin position="226"/>
        <end position="244"/>
    </location>
</feature>
<dbReference type="GO" id="GO:0022857">
    <property type="term" value="F:transmembrane transporter activity"/>
    <property type="evidence" value="ECO:0007669"/>
    <property type="project" value="InterPro"/>
</dbReference>
<keyword evidence="4" id="KW-0479">Metal-binding</keyword>
<dbReference type="EMBL" id="BDGU01000175">
    <property type="protein sequence ID" value="GAW04070.1"/>
    <property type="molecule type" value="Genomic_DNA"/>
</dbReference>
<dbReference type="SUPFAM" id="SSF50129">
    <property type="entry name" value="GroES-like"/>
    <property type="match status" value="1"/>
</dbReference>
<dbReference type="AlphaFoldDB" id="A0A1Q3EA18"/>
<dbReference type="GO" id="GO:0016616">
    <property type="term" value="F:oxidoreductase activity, acting on the CH-OH group of donors, NAD or NADP as acceptor"/>
    <property type="evidence" value="ECO:0007669"/>
    <property type="project" value="InterPro"/>
</dbReference>
<gene>
    <name evidence="11" type="ORF">LENED_005837</name>
</gene>
<sequence length="827" mass="91217">MNAQVLWDLLSIPFLPPFRPSKQNSYLNARIPWQNNVHRQWWRDHGMRKNVLSVVLLYSANFQLGYDETLFNSLLALPVWNRTFNDPSGSRLGLMAAYVSFGHMLTVPVIHMLVDNLGRKRAIFLGCIISTTGGFGSGNQYPNSGLCALSTSSYTLDSSIQRIEHDQGKHDEALRILAKYHANGNTEDELVQQEFHEIAAHIQQDIDAGNVHWRNLLQSAGNRRRMLVLTLAVSGTLVLGSGIARNYSTIVLKSIGIKDPARITAINGGLGFWFTIWTSAGALSADKVGRRTLYLGSTIGMLLSLCVITGLSALFETHTNNTPIAIGVLVSFFVFTAFHQAGWTALYSLYLIEILPFSIRGKALNWTNFIQASSVLSTNFLDPIALNAIQWKYYLVFIGLEVVYLGLVWLFFVETKGGTIEQASIIFDRGNSKPASPTVSEEHKDLAIPAIQRNSINTNRQKIERLYGRYMSVSSVRGCVRPSSSSWATTMGLESIQFCGSPCGEIVQKTFVHPELAADEVAVKVTHSGLCGTDLHFVTTDMVLGHEAIGIVHSIGSDVSAVKVGDRVGWGYPNWTCGKCEWCLRGEDNYCPNWKIYGLADLEQGGLSSVSVRKEQWLFKIPESMSSEDAAPLMCGGSTVWTPLVNHVKPYHRVGIVGIGGLGHLAIQFAAKMGVEVVVFSATESKRGEALQLGAKEFYLTQNIDDYSALGITKQIDRLIICTSAKLNLGLFYPILNAQAMIFPLTASDGELTVPYFATVRNGLHISGSVIATRFMQKKALEFAARNGVHVIVERFPMTLDGVQAAMARLRDGKMRYRAVLSWNNND</sequence>
<keyword evidence="3 9" id="KW-0812">Transmembrane</keyword>
<feature type="transmembrane region" description="Helical" evidence="9">
    <location>
        <begin position="393"/>
        <end position="412"/>
    </location>
</feature>
<protein>
    <submittedName>
        <fullName evidence="11">Nadp-dependent alcohol dehydrogenase</fullName>
    </submittedName>
</protein>
<dbReference type="GO" id="GO:0008270">
    <property type="term" value="F:zinc ion binding"/>
    <property type="evidence" value="ECO:0007669"/>
    <property type="project" value="InterPro"/>
</dbReference>
<evidence type="ECO:0000256" key="8">
    <source>
        <dbReference type="ARBA" id="ARBA00023136"/>
    </source>
</evidence>
<dbReference type="PROSITE" id="PS00065">
    <property type="entry name" value="D_2_HYDROXYACID_DH_1"/>
    <property type="match status" value="1"/>
</dbReference>
<comment type="caution">
    <text evidence="11">The sequence shown here is derived from an EMBL/GenBank/DDBJ whole genome shotgun (WGS) entry which is preliminary data.</text>
</comment>
<dbReference type="InterPro" id="IPR036259">
    <property type="entry name" value="MFS_trans_sf"/>
</dbReference>
<keyword evidence="12" id="KW-1185">Reference proteome</keyword>
<evidence type="ECO:0000259" key="10">
    <source>
        <dbReference type="SMART" id="SM00829"/>
    </source>
</evidence>
<dbReference type="Gene3D" id="1.20.1250.20">
    <property type="entry name" value="MFS general substrate transporter like domains"/>
    <property type="match status" value="2"/>
</dbReference>
<keyword evidence="6 9" id="KW-1133">Transmembrane helix</keyword>
<name>A0A1Q3EA18_LENED</name>
<keyword evidence="8 9" id="KW-0472">Membrane</keyword>
<organism evidence="11 12">
    <name type="scientific">Lentinula edodes</name>
    <name type="common">Shiitake mushroom</name>
    <name type="synonym">Lentinus edodes</name>
    <dbReference type="NCBI Taxonomy" id="5353"/>
    <lineage>
        <taxon>Eukaryota</taxon>
        <taxon>Fungi</taxon>
        <taxon>Dikarya</taxon>
        <taxon>Basidiomycota</taxon>
        <taxon>Agaricomycotina</taxon>
        <taxon>Agaricomycetes</taxon>
        <taxon>Agaricomycetidae</taxon>
        <taxon>Agaricales</taxon>
        <taxon>Marasmiineae</taxon>
        <taxon>Omphalotaceae</taxon>
        <taxon>Lentinula</taxon>
    </lineage>
</organism>
<dbReference type="Pfam" id="PF08240">
    <property type="entry name" value="ADH_N"/>
    <property type="match status" value="1"/>
</dbReference>
<dbReference type="InterPro" id="IPR020843">
    <property type="entry name" value="ER"/>
</dbReference>
<feature type="transmembrane region" description="Helical" evidence="9">
    <location>
        <begin position="292"/>
        <end position="314"/>
    </location>
</feature>
<dbReference type="Pfam" id="PF00083">
    <property type="entry name" value="Sugar_tr"/>
    <property type="match status" value="1"/>
</dbReference>
<dbReference type="InterPro" id="IPR011032">
    <property type="entry name" value="GroES-like_sf"/>
</dbReference>
<dbReference type="SUPFAM" id="SSF103473">
    <property type="entry name" value="MFS general substrate transporter"/>
    <property type="match status" value="2"/>
</dbReference>
<dbReference type="FunFam" id="3.40.50.720:FF:000022">
    <property type="entry name" value="Cinnamyl alcohol dehydrogenase"/>
    <property type="match status" value="1"/>
</dbReference>
<feature type="transmembrane region" description="Helical" evidence="9">
    <location>
        <begin position="92"/>
        <end position="114"/>
    </location>
</feature>
<feature type="domain" description="Enoyl reductase (ER)" evidence="10">
    <location>
        <begin position="492"/>
        <end position="771"/>
    </location>
</feature>
<evidence type="ECO:0000313" key="12">
    <source>
        <dbReference type="Proteomes" id="UP000188533"/>
    </source>
</evidence>
<feature type="transmembrane region" description="Helical" evidence="9">
    <location>
        <begin position="264"/>
        <end position="285"/>
    </location>
</feature>
<evidence type="ECO:0000256" key="1">
    <source>
        <dbReference type="ARBA" id="ARBA00001947"/>
    </source>
</evidence>
<evidence type="ECO:0000256" key="2">
    <source>
        <dbReference type="ARBA" id="ARBA00004370"/>
    </source>
</evidence>